<evidence type="ECO:0000313" key="3">
    <source>
        <dbReference type="Proteomes" id="UP000054513"/>
    </source>
</evidence>
<keyword evidence="1" id="KW-0812">Transmembrane</keyword>
<reference evidence="2 3" key="1">
    <citation type="submission" date="2015-09" db="EMBL/GenBank/DDBJ databases">
        <title>Genome sequence of ICMP 19499.</title>
        <authorList>
            <person name="Visnovsky S.B."/>
            <person name="Lu A."/>
            <person name="Panda P."/>
            <person name="Pitman A.R."/>
        </authorList>
    </citation>
    <scope>NUCLEOTIDE SEQUENCE [LARGE SCALE GENOMIC DNA]</scope>
    <source>
        <strain evidence="2 3">ICMP 19499</strain>
    </source>
</reference>
<organism evidence="2 3">
    <name type="scientific">Pseudomonas savastanoi</name>
    <name type="common">Pseudomonas syringae pv. savastanoi</name>
    <dbReference type="NCBI Taxonomy" id="29438"/>
    <lineage>
        <taxon>Bacteria</taxon>
        <taxon>Pseudomonadati</taxon>
        <taxon>Pseudomonadota</taxon>
        <taxon>Gammaproteobacteria</taxon>
        <taxon>Pseudomonadales</taxon>
        <taxon>Pseudomonadaceae</taxon>
        <taxon>Pseudomonas</taxon>
    </lineage>
</organism>
<accession>A0AAW3LXY4</accession>
<name>A0AAW3LXY4_PSESS</name>
<keyword evidence="1" id="KW-1133">Transmembrane helix</keyword>
<evidence type="ECO:0000313" key="2">
    <source>
        <dbReference type="EMBL" id="KTC58832.1"/>
    </source>
</evidence>
<comment type="caution">
    <text evidence="2">The sequence shown here is derived from an EMBL/GenBank/DDBJ whole genome shotgun (WGS) entry which is preliminary data.</text>
</comment>
<dbReference type="EMBL" id="LKCI01000037">
    <property type="protein sequence ID" value="KTC58832.1"/>
    <property type="molecule type" value="Genomic_DNA"/>
</dbReference>
<evidence type="ECO:0000256" key="1">
    <source>
        <dbReference type="SAM" id="Phobius"/>
    </source>
</evidence>
<sequence length="91" mass="10348">MGRIKKLKGITKVEQAKGSAYEMLLFTLSYVRRLMRRMVSADLFFASCATVLMVAAFQVLTTPAARLCVKALVWTHATAMQMRHFLFVVFQ</sequence>
<feature type="transmembrane region" description="Helical" evidence="1">
    <location>
        <begin position="39"/>
        <end position="60"/>
    </location>
</feature>
<protein>
    <submittedName>
        <fullName evidence="2">Uncharacterized protein</fullName>
    </submittedName>
</protein>
<proteinExistence type="predicted"/>
<keyword evidence="1" id="KW-0472">Membrane</keyword>
<gene>
    <name evidence="2" type="ORF">AO287_17420</name>
</gene>
<dbReference type="AlphaFoldDB" id="A0AAW3LXY4"/>
<dbReference type="Proteomes" id="UP000054513">
    <property type="component" value="Unassembled WGS sequence"/>
</dbReference>